<comment type="similarity">
    <text evidence="1">Belongs to the carbon-nitrogen hydrolase superfamily. Nitrilase family.</text>
</comment>
<dbReference type="AlphaFoldDB" id="A0A135UFR1"/>
<name>A0A135UFR1_9PEZI</name>
<feature type="domain" description="CN hydrolase" evidence="5">
    <location>
        <begin position="7"/>
        <end position="230"/>
    </location>
</feature>
<evidence type="ECO:0000313" key="7">
    <source>
        <dbReference type="Proteomes" id="UP000070121"/>
    </source>
</evidence>
<accession>A0A135UFR1</accession>
<dbReference type="InterPro" id="IPR000132">
    <property type="entry name" value="Nitrilase/CN_hydratase_CS"/>
</dbReference>
<dbReference type="InterPro" id="IPR036526">
    <property type="entry name" value="C-N_Hydrolase_sf"/>
</dbReference>
<comment type="catalytic activity">
    <reaction evidence="3">
        <text>a nitrile + 2 H2O = a carboxylate + NH4(+)</text>
        <dbReference type="Rhea" id="RHEA:21724"/>
        <dbReference type="ChEBI" id="CHEBI:15377"/>
        <dbReference type="ChEBI" id="CHEBI:18379"/>
        <dbReference type="ChEBI" id="CHEBI:28938"/>
        <dbReference type="ChEBI" id="CHEBI:29067"/>
        <dbReference type="EC" id="3.5.5.1"/>
    </reaction>
</comment>
<organism evidence="6 7">
    <name type="scientific">Colletotrichum salicis</name>
    <dbReference type="NCBI Taxonomy" id="1209931"/>
    <lineage>
        <taxon>Eukaryota</taxon>
        <taxon>Fungi</taxon>
        <taxon>Dikarya</taxon>
        <taxon>Ascomycota</taxon>
        <taxon>Pezizomycotina</taxon>
        <taxon>Sordariomycetes</taxon>
        <taxon>Hypocreomycetidae</taxon>
        <taxon>Glomerellales</taxon>
        <taxon>Glomerellaceae</taxon>
        <taxon>Colletotrichum</taxon>
        <taxon>Colletotrichum acutatum species complex</taxon>
    </lineage>
</organism>
<protein>
    <recommendedName>
        <fullName evidence="4">nitrilase</fullName>
        <ecNumber evidence="4">3.5.5.1</ecNumber>
    </recommendedName>
</protein>
<dbReference type="GO" id="GO:0000257">
    <property type="term" value="F:nitrilase activity"/>
    <property type="evidence" value="ECO:0007669"/>
    <property type="project" value="UniProtKB-EC"/>
</dbReference>
<dbReference type="PROSITE" id="PS00921">
    <property type="entry name" value="NITRIL_CHT_2"/>
    <property type="match status" value="1"/>
</dbReference>
<evidence type="ECO:0000313" key="6">
    <source>
        <dbReference type="EMBL" id="KXH59218.1"/>
    </source>
</evidence>
<comment type="caution">
    <text evidence="6">The sequence shown here is derived from an EMBL/GenBank/DDBJ whole genome shotgun (WGS) entry which is preliminary data.</text>
</comment>
<evidence type="ECO:0000256" key="4">
    <source>
        <dbReference type="ARBA" id="ARBA00039045"/>
    </source>
</evidence>
<dbReference type="Proteomes" id="UP000070121">
    <property type="component" value="Unassembled WGS sequence"/>
</dbReference>
<dbReference type="PANTHER" id="PTHR46044:SF14">
    <property type="entry name" value="ARYLACETONITRILASE"/>
    <property type="match status" value="1"/>
</dbReference>
<evidence type="ECO:0000256" key="2">
    <source>
        <dbReference type="ARBA" id="ARBA00022801"/>
    </source>
</evidence>
<evidence type="ECO:0000256" key="1">
    <source>
        <dbReference type="ARBA" id="ARBA00008129"/>
    </source>
</evidence>
<dbReference type="EMBL" id="JFFI01001532">
    <property type="protein sequence ID" value="KXH59218.1"/>
    <property type="molecule type" value="Genomic_DNA"/>
</dbReference>
<dbReference type="OrthoDB" id="10250282at2759"/>
<dbReference type="Gene3D" id="3.60.110.10">
    <property type="entry name" value="Carbon-nitrogen hydrolase"/>
    <property type="match status" value="1"/>
</dbReference>
<dbReference type="PANTHER" id="PTHR46044">
    <property type="entry name" value="NITRILASE"/>
    <property type="match status" value="1"/>
</dbReference>
<dbReference type="InterPro" id="IPR003010">
    <property type="entry name" value="C-N_Hydrolase"/>
</dbReference>
<dbReference type="SUPFAM" id="SSF56317">
    <property type="entry name" value="Carbon-nitrogen hydrolase"/>
    <property type="match status" value="1"/>
</dbReference>
<keyword evidence="7" id="KW-1185">Reference proteome</keyword>
<dbReference type="EC" id="3.5.5.1" evidence="4"/>
<evidence type="ECO:0000259" key="5">
    <source>
        <dbReference type="PROSITE" id="PS50263"/>
    </source>
</evidence>
<sequence>MTPSKDVRVALAQEASIDFDLQASFDKTCHISAEASRAGAQLIGFPETFTLGYPFWIWSRGIDVDLTKHYIKNSLKRDSPEMKRICATAAENNIQVHLGYSENDDDSLYIAQSHIGSDGLIRMNRRKIKPTHVERTIFGEGSGSSLLNVASVPGVGKVGGLNCWEHTQPLLKYHTYAQGEQIHVAVWPPMMPGKDGEALWNTTAEGQYHCLTWLHQQPIGKAWYNNETDT</sequence>
<keyword evidence="2" id="KW-0378">Hydrolase</keyword>
<dbReference type="InterPro" id="IPR044149">
    <property type="entry name" value="Nitrilases_CHs"/>
</dbReference>
<proteinExistence type="inferred from homology"/>
<reference evidence="6 7" key="1">
    <citation type="submission" date="2014-02" db="EMBL/GenBank/DDBJ databases">
        <title>The genome sequence of Colletotrichum salicis CBS 607.94.</title>
        <authorList>
            <person name="Baroncelli R."/>
            <person name="Thon M.R."/>
        </authorList>
    </citation>
    <scope>NUCLEOTIDE SEQUENCE [LARGE SCALE GENOMIC DNA]</scope>
    <source>
        <strain evidence="6 7">CBS 607.94</strain>
    </source>
</reference>
<gene>
    <name evidence="6" type="ORF">CSAL01_11774</name>
</gene>
<evidence type="ECO:0000256" key="3">
    <source>
        <dbReference type="ARBA" id="ARBA00036406"/>
    </source>
</evidence>
<dbReference type="PROSITE" id="PS50263">
    <property type="entry name" value="CN_HYDROLASE"/>
    <property type="match status" value="1"/>
</dbReference>
<dbReference type="Pfam" id="PF00795">
    <property type="entry name" value="CN_hydrolase"/>
    <property type="match status" value="1"/>
</dbReference>
<dbReference type="GO" id="GO:0016836">
    <property type="term" value="F:hydro-lyase activity"/>
    <property type="evidence" value="ECO:0007669"/>
    <property type="project" value="UniProtKB-ARBA"/>
</dbReference>
<dbReference type="STRING" id="1209931.A0A135UFR1"/>